<sequence>MVRPYAVGSNHQVSTCRMGAVNDPTTVVDPYLRGKRLKRLRVADSSVMRTIPSANTNAATKIIAEKAAGMIKASRRIKYNSKYRKTIVL</sequence>
<protein>
    <recommendedName>
        <fullName evidence="2">Glucose-methanol-choline oxidoreductase C-terminal domain-containing protein</fullName>
    </recommendedName>
</protein>
<dbReference type="Gene3D" id="3.50.50.60">
    <property type="entry name" value="FAD/NAD(P)-binding domain"/>
    <property type="match status" value="1"/>
</dbReference>
<dbReference type="PANTHER" id="PTHR11552:SF147">
    <property type="entry name" value="CHOLINE DEHYDROGENASE, MITOCHONDRIAL"/>
    <property type="match status" value="1"/>
</dbReference>
<dbReference type="GO" id="GO:0050660">
    <property type="term" value="F:flavin adenine dinucleotide binding"/>
    <property type="evidence" value="ECO:0007669"/>
    <property type="project" value="InterPro"/>
</dbReference>
<dbReference type="InterPro" id="IPR012132">
    <property type="entry name" value="GMC_OxRdtase"/>
</dbReference>
<keyword evidence="4" id="KW-1185">Reference proteome</keyword>
<dbReference type="Pfam" id="PF05199">
    <property type="entry name" value="GMC_oxred_C"/>
    <property type="match status" value="1"/>
</dbReference>
<dbReference type="Proteomes" id="UP000596742">
    <property type="component" value="Unassembled WGS sequence"/>
</dbReference>
<proteinExistence type="inferred from homology"/>
<dbReference type="InterPro" id="IPR036188">
    <property type="entry name" value="FAD/NAD-bd_sf"/>
</dbReference>
<dbReference type="PANTHER" id="PTHR11552">
    <property type="entry name" value="GLUCOSE-METHANOL-CHOLINE GMC OXIDOREDUCTASE"/>
    <property type="match status" value="1"/>
</dbReference>
<evidence type="ECO:0000259" key="2">
    <source>
        <dbReference type="Pfam" id="PF05199"/>
    </source>
</evidence>
<name>A0A8B6FH78_MYTGA</name>
<evidence type="ECO:0000256" key="1">
    <source>
        <dbReference type="ARBA" id="ARBA00010790"/>
    </source>
</evidence>
<reference evidence="3" key="1">
    <citation type="submission" date="2018-11" db="EMBL/GenBank/DDBJ databases">
        <authorList>
            <person name="Alioto T."/>
            <person name="Alioto T."/>
        </authorList>
    </citation>
    <scope>NUCLEOTIDE SEQUENCE</scope>
</reference>
<evidence type="ECO:0000313" key="3">
    <source>
        <dbReference type="EMBL" id="VDI49777.1"/>
    </source>
</evidence>
<evidence type="ECO:0000313" key="4">
    <source>
        <dbReference type="Proteomes" id="UP000596742"/>
    </source>
</evidence>
<accession>A0A8B6FH78</accession>
<comment type="similarity">
    <text evidence="1">Belongs to the GMC oxidoreductase family.</text>
</comment>
<dbReference type="OrthoDB" id="269227at2759"/>
<organism evidence="3 4">
    <name type="scientific">Mytilus galloprovincialis</name>
    <name type="common">Mediterranean mussel</name>
    <dbReference type="NCBI Taxonomy" id="29158"/>
    <lineage>
        <taxon>Eukaryota</taxon>
        <taxon>Metazoa</taxon>
        <taxon>Spiralia</taxon>
        <taxon>Lophotrochozoa</taxon>
        <taxon>Mollusca</taxon>
        <taxon>Bivalvia</taxon>
        <taxon>Autobranchia</taxon>
        <taxon>Pteriomorphia</taxon>
        <taxon>Mytilida</taxon>
        <taxon>Mytiloidea</taxon>
        <taxon>Mytilidae</taxon>
        <taxon>Mytilinae</taxon>
        <taxon>Mytilus</taxon>
    </lineage>
</organism>
<dbReference type="AlphaFoldDB" id="A0A8B6FH78"/>
<feature type="domain" description="Glucose-methanol-choline oxidoreductase C-terminal" evidence="2">
    <location>
        <begin position="6"/>
        <end position="63"/>
    </location>
</feature>
<dbReference type="EMBL" id="UYJE01006870">
    <property type="protein sequence ID" value="VDI49777.1"/>
    <property type="molecule type" value="Genomic_DNA"/>
</dbReference>
<dbReference type="GO" id="GO:0016614">
    <property type="term" value="F:oxidoreductase activity, acting on CH-OH group of donors"/>
    <property type="evidence" value="ECO:0007669"/>
    <property type="project" value="InterPro"/>
</dbReference>
<dbReference type="SUPFAM" id="SSF51905">
    <property type="entry name" value="FAD/NAD(P)-binding domain"/>
    <property type="match status" value="1"/>
</dbReference>
<gene>
    <name evidence="3" type="ORF">MGAL_10B040848</name>
</gene>
<comment type="caution">
    <text evidence="3">The sequence shown here is derived from an EMBL/GenBank/DDBJ whole genome shotgun (WGS) entry which is preliminary data.</text>
</comment>
<dbReference type="InterPro" id="IPR007867">
    <property type="entry name" value="GMC_OxRtase_C"/>
</dbReference>